<protein>
    <submittedName>
        <fullName evidence="1">Uncharacterized protein</fullName>
    </submittedName>
</protein>
<comment type="caution">
    <text evidence="1">The sequence shown here is derived from an EMBL/GenBank/DDBJ whole genome shotgun (WGS) entry which is preliminary data.</text>
</comment>
<evidence type="ECO:0000313" key="1">
    <source>
        <dbReference type="EMBL" id="KAG7163505.1"/>
    </source>
</evidence>
<sequence>MELNQRCLAAFALKSAATQAAAPNAQYRIHLVREELSRIQCSAVAISTIPLLTLSLIIDISRSLTNQIPTGLANVSNTALRSRSRRHYWTQHTLLIIFNKTTTTTVPSWFALFWQCFWS</sequence>
<proteinExistence type="predicted"/>
<accession>A0A8J5MTB7</accession>
<name>A0A8J5MTB7_HOMAM</name>
<reference evidence="1" key="1">
    <citation type="journal article" date="2021" name="Sci. Adv.">
        <title>The American lobster genome reveals insights on longevity, neural, and immune adaptations.</title>
        <authorList>
            <person name="Polinski J.M."/>
            <person name="Zimin A.V."/>
            <person name="Clark K.F."/>
            <person name="Kohn A.B."/>
            <person name="Sadowski N."/>
            <person name="Timp W."/>
            <person name="Ptitsyn A."/>
            <person name="Khanna P."/>
            <person name="Romanova D.Y."/>
            <person name="Williams P."/>
            <person name="Greenwood S.J."/>
            <person name="Moroz L.L."/>
            <person name="Walt D.R."/>
            <person name="Bodnar A.G."/>
        </authorList>
    </citation>
    <scope>NUCLEOTIDE SEQUENCE</scope>
    <source>
        <strain evidence="1">GMGI-L3</strain>
    </source>
</reference>
<keyword evidence="2" id="KW-1185">Reference proteome</keyword>
<dbReference type="AlphaFoldDB" id="A0A8J5MTB7"/>
<dbReference type="EMBL" id="JAHLQT010026447">
    <property type="protein sequence ID" value="KAG7163505.1"/>
    <property type="molecule type" value="Genomic_DNA"/>
</dbReference>
<gene>
    <name evidence="1" type="ORF">Hamer_G002696</name>
</gene>
<evidence type="ECO:0000313" key="2">
    <source>
        <dbReference type="Proteomes" id="UP000747542"/>
    </source>
</evidence>
<organism evidence="1 2">
    <name type="scientific">Homarus americanus</name>
    <name type="common">American lobster</name>
    <dbReference type="NCBI Taxonomy" id="6706"/>
    <lineage>
        <taxon>Eukaryota</taxon>
        <taxon>Metazoa</taxon>
        <taxon>Ecdysozoa</taxon>
        <taxon>Arthropoda</taxon>
        <taxon>Crustacea</taxon>
        <taxon>Multicrustacea</taxon>
        <taxon>Malacostraca</taxon>
        <taxon>Eumalacostraca</taxon>
        <taxon>Eucarida</taxon>
        <taxon>Decapoda</taxon>
        <taxon>Pleocyemata</taxon>
        <taxon>Astacidea</taxon>
        <taxon>Nephropoidea</taxon>
        <taxon>Nephropidae</taxon>
        <taxon>Homarus</taxon>
    </lineage>
</organism>
<dbReference type="Proteomes" id="UP000747542">
    <property type="component" value="Unassembled WGS sequence"/>
</dbReference>